<dbReference type="SUPFAM" id="SSF49899">
    <property type="entry name" value="Concanavalin A-like lectins/glucanases"/>
    <property type="match status" value="1"/>
</dbReference>
<protein>
    <submittedName>
        <fullName evidence="2">LamG domain-containing protein</fullName>
    </submittedName>
</protein>
<feature type="chain" id="PRO_5037664774" evidence="1">
    <location>
        <begin position="23"/>
        <end position="229"/>
    </location>
</feature>
<name>A0A928V399_9GAMM</name>
<dbReference type="Proteomes" id="UP000652567">
    <property type="component" value="Unassembled WGS sequence"/>
</dbReference>
<sequence>MSFKKNLLSLGLCLSLSAVALAESPSVVWSVDALNNIGGHETNALGNPRVVETPYGKAVAFDGDGDRLLVNNNPLVGASEFTVEIIFRPNDVFPNNWEPRFLHIEAPDNTDRRLTIELRLNDKQQWYLDSYIKSEKSQAVLIDETLVHPVNEWAHAAVTYKDRQFTAYVNGKKELSAEVEYLPIADHAATSLGARMNQVHWFNGDILQVRVTPKSLAPAEFLTVDKLEK</sequence>
<feature type="signal peptide" evidence="1">
    <location>
        <begin position="1"/>
        <end position="22"/>
    </location>
</feature>
<dbReference type="InterPro" id="IPR013320">
    <property type="entry name" value="ConA-like_dom_sf"/>
</dbReference>
<keyword evidence="3" id="KW-1185">Reference proteome</keyword>
<accession>A0A928V399</accession>
<gene>
    <name evidence="2" type="ORF">C4F51_12245</name>
</gene>
<proteinExistence type="predicted"/>
<evidence type="ECO:0000313" key="3">
    <source>
        <dbReference type="Proteomes" id="UP000652567"/>
    </source>
</evidence>
<comment type="caution">
    <text evidence="2">The sequence shown here is derived from an EMBL/GenBank/DDBJ whole genome shotgun (WGS) entry which is preliminary data.</text>
</comment>
<keyword evidence="1" id="KW-0732">Signal</keyword>
<organism evidence="2 3">
    <name type="scientific">Cellvibrio polysaccharolyticus</name>
    <dbReference type="NCBI Taxonomy" id="2082724"/>
    <lineage>
        <taxon>Bacteria</taxon>
        <taxon>Pseudomonadati</taxon>
        <taxon>Pseudomonadota</taxon>
        <taxon>Gammaproteobacteria</taxon>
        <taxon>Cellvibrionales</taxon>
        <taxon>Cellvibrionaceae</taxon>
        <taxon>Cellvibrio</taxon>
    </lineage>
</organism>
<dbReference type="Gene3D" id="2.60.120.200">
    <property type="match status" value="1"/>
</dbReference>
<evidence type="ECO:0000313" key="2">
    <source>
        <dbReference type="EMBL" id="MBE8717955.1"/>
    </source>
</evidence>
<dbReference type="EMBL" id="PRDL01000001">
    <property type="protein sequence ID" value="MBE8717955.1"/>
    <property type="molecule type" value="Genomic_DNA"/>
</dbReference>
<reference evidence="2" key="1">
    <citation type="submission" date="2018-07" db="EMBL/GenBank/DDBJ databases">
        <title>Genome assembly of strain Ka43.</title>
        <authorList>
            <person name="Kukolya J."/>
            <person name="Nagy I."/>
            <person name="Horvath B."/>
            <person name="Toth A."/>
        </authorList>
    </citation>
    <scope>NUCLEOTIDE SEQUENCE</scope>
    <source>
        <strain evidence="2">KB43</strain>
    </source>
</reference>
<dbReference type="AlphaFoldDB" id="A0A928V399"/>
<evidence type="ECO:0000256" key="1">
    <source>
        <dbReference type="SAM" id="SignalP"/>
    </source>
</evidence>
<dbReference type="Pfam" id="PF13385">
    <property type="entry name" value="Laminin_G_3"/>
    <property type="match status" value="1"/>
</dbReference>
<dbReference type="RefSeq" id="WP_193910138.1">
    <property type="nucleotide sequence ID" value="NZ_PRDL01000001.1"/>
</dbReference>